<name>A0ABQ1RGD5_9ALTE</name>
<dbReference type="Pfam" id="PF12895">
    <property type="entry name" value="ANAPC3"/>
    <property type="match status" value="1"/>
</dbReference>
<evidence type="ECO:0008006" key="5">
    <source>
        <dbReference type="Google" id="ProtNLM"/>
    </source>
</evidence>
<feature type="repeat" description="TPR" evidence="1">
    <location>
        <begin position="540"/>
        <end position="573"/>
    </location>
</feature>
<accession>A0ABQ1RGD5</accession>
<dbReference type="EMBL" id="BMGJ01000010">
    <property type="protein sequence ID" value="GGD69514.1"/>
    <property type="molecule type" value="Genomic_DNA"/>
</dbReference>
<feature type="repeat" description="TPR" evidence="1">
    <location>
        <begin position="193"/>
        <end position="226"/>
    </location>
</feature>
<dbReference type="SMART" id="SM00028">
    <property type="entry name" value="TPR"/>
    <property type="match status" value="17"/>
</dbReference>
<dbReference type="RefSeq" id="WP_143452287.1">
    <property type="nucleotide sequence ID" value="NZ_BMGJ01000010.1"/>
</dbReference>
<dbReference type="SUPFAM" id="SSF81901">
    <property type="entry name" value="HCP-like"/>
    <property type="match status" value="1"/>
</dbReference>
<evidence type="ECO:0000256" key="1">
    <source>
        <dbReference type="PROSITE-ProRule" id="PRU00339"/>
    </source>
</evidence>
<evidence type="ECO:0000313" key="4">
    <source>
        <dbReference type="Proteomes" id="UP000614272"/>
    </source>
</evidence>
<dbReference type="PANTHER" id="PTHR12558">
    <property type="entry name" value="CELL DIVISION CYCLE 16,23,27"/>
    <property type="match status" value="1"/>
</dbReference>
<dbReference type="SUPFAM" id="SSF48452">
    <property type="entry name" value="TPR-like"/>
    <property type="match status" value="3"/>
</dbReference>
<dbReference type="Gene3D" id="1.25.40.10">
    <property type="entry name" value="Tetratricopeptide repeat domain"/>
    <property type="match status" value="5"/>
</dbReference>
<evidence type="ECO:0000313" key="3">
    <source>
        <dbReference type="EMBL" id="GGD69514.1"/>
    </source>
</evidence>
<dbReference type="Pfam" id="PF14559">
    <property type="entry name" value="TPR_19"/>
    <property type="match status" value="2"/>
</dbReference>
<feature type="repeat" description="TPR" evidence="1">
    <location>
        <begin position="56"/>
        <end position="89"/>
    </location>
</feature>
<dbReference type="InterPro" id="IPR011990">
    <property type="entry name" value="TPR-like_helical_dom_sf"/>
</dbReference>
<dbReference type="InterPro" id="IPR014266">
    <property type="entry name" value="PEP-CTERM_TPR_PrsT"/>
</dbReference>
<protein>
    <recommendedName>
        <fullName evidence="5">PEP-CTERM system TPR-repeat protein PrsT</fullName>
    </recommendedName>
</protein>
<feature type="chain" id="PRO_5045121704" description="PEP-CTERM system TPR-repeat protein PrsT" evidence="2">
    <location>
        <begin position="20"/>
        <end position="929"/>
    </location>
</feature>
<feature type="repeat" description="TPR" evidence="1">
    <location>
        <begin position="159"/>
        <end position="192"/>
    </location>
</feature>
<reference evidence="4" key="1">
    <citation type="journal article" date="2019" name="Int. J. Syst. Evol. Microbiol.">
        <title>The Global Catalogue of Microorganisms (GCM) 10K type strain sequencing project: providing services to taxonomists for standard genome sequencing and annotation.</title>
        <authorList>
            <consortium name="The Broad Institute Genomics Platform"/>
            <consortium name="The Broad Institute Genome Sequencing Center for Infectious Disease"/>
            <person name="Wu L."/>
            <person name="Ma J."/>
        </authorList>
    </citation>
    <scope>NUCLEOTIDE SEQUENCE [LARGE SCALE GENOMIC DNA]</scope>
    <source>
        <strain evidence="4">CGMCC 1.12923</strain>
    </source>
</reference>
<dbReference type="InterPro" id="IPR019734">
    <property type="entry name" value="TPR_rpt"/>
</dbReference>
<keyword evidence="2" id="KW-0732">Signal</keyword>
<keyword evidence="4" id="KW-1185">Reference proteome</keyword>
<gene>
    <name evidence="3" type="ORF">GCM10011357_25710</name>
</gene>
<dbReference type="Proteomes" id="UP000614272">
    <property type="component" value="Unassembled WGS sequence"/>
</dbReference>
<keyword evidence="1" id="KW-0802">TPR repeat</keyword>
<evidence type="ECO:0000256" key="2">
    <source>
        <dbReference type="SAM" id="SignalP"/>
    </source>
</evidence>
<sequence length="929" mass="103990">MKSILTALALMLYLGSLQAQDFSRHYESARTAYDDGKHEDAFIHLKNALQDNPDHLPSTLLMGNVYFDTGNMQAAEQLFNEALELGADLNLVLPLLGSSLILQNKVDALIAFEDRYDTLNRRGKFEWHLLRGQAYILQQRPEQADAQLNQAKALFPNEIRAINATATFYLQHGRYTEAEALVSQALEQEPENEKTWQLKGDIALKQGQFDQALGAFQKAYSIDAEDMLILKGLTHSHFSLENYEQAHKFNQQLLELNPMEPTANILKSWILGYQGNPAAAKDLLMNLSQNLAELDPEGILYKGSNSYVHGLSEYMQGNMDSAQRILLKHVQTRADDTKALRLLTETYIKDGNTDRAIVVLEKHQSQVNNDLDLGLLLVNLHFSQENLFRAEKVLEALRGRFANSLSVKYTEADLLARQGKFAAALDIIRQIETNTEQLRFQLLKAKLLLRTGNEEQADSLITELLEKYPENPEALNLSSTLLIARGQFEQADETIQKVLAGNESNQSANFNLALLQEARQDYSQARETLKAMLKQRPAHVPALLKLADIEVKTGNQDAATEQLQKVLAYAPQNKQAQEKILNIMLQRRMWKEALSIVDGLRKKERFNPQFIGLQARLYIETNNLEAAKANLDVLFSLWSDNAGKLLELATLQKQAEDVVGARKSLQKAEQLQPRNSAVLVALTRLEIGSDNLSAAKALVNRLAKTDIQPSQLSLIQGELASANKNWANAAKAFEQAINEDNSNLAAIVGFYQMTLQGHQATQFHSILEPIVEKTETPAWIRKLLADSYLISNDNANARKHYEALLSTAQFNDNPAVLNNLANLYAASDLDKALQTAEKALSIAGKSNHALLDTLGWIHAQKGSYESALSPLREAYVLNSSDPEIRYHLGYVLAKLDRVEEARNQLRAATKNSNHPVYKEASLLLESLEK</sequence>
<dbReference type="PROSITE" id="PS50005">
    <property type="entry name" value="TPR"/>
    <property type="match status" value="4"/>
</dbReference>
<dbReference type="Pfam" id="PF13432">
    <property type="entry name" value="TPR_16"/>
    <property type="match status" value="2"/>
</dbReference>
<comment type="caution">
    <text evidence="3">The sequence shown here is derived from an EMBL/GenBank/DDBJ whole genome shotgun (WGS) entry which is preliminary data.</text>
</comment>
<dbReference type="PANTHER" id="PTHR12558:SF13">
    <property type="entry name" value="CELL DIVISION CYCLE PROTEIN 27 HOMOLOG"/>
    <property type="match status" value="1"/>
</dbReference>
<feature type="signal peptide" evidence="2">
    <location>
        <begin position="1"/>
        <end position="19"/>
    </location>
</feature>
<proteinExistence type="predicted"/>
<organism evidence="3 4">
    <name type="scientific">Lacimicrobium alkaliphilum</name>
    <dbReference type="NCBI Taxonomy" id="1526571"/>
    <lineage>
        <taxon>Bacteria</taxon>
        <taxon>Pseudomonadati</taxon>
        <taxon>Pseudomonadota</taxon>
        <taxon>Gammaproteobacteria</taxon>
        <taxon>Alteromonadales</taxon>
        <taxon>Alteromonadaceae</taxon>
        <taxon>Lacimicrobium</taxon>
    </lineage>
</organism>
<dbReference type="NCBIfam" id="TIGR02917">
    <property type="entry name" value="PEP_TPR_lipo"/>
    <property type="match status" value="1"/>
</dbReference>